<dbReference type="InterPro" id="IPR025451">
    <property type="entry name" value="DUF4211"/>
</dbReference>
<feature type="compositionally biased region" description="Acidic residues" evidence="1">
    <location>
        <begin position="391"/>
        <end position="403"/>
    </location>
</feature>
<feature type="region of interest" description="Disordered" evidence="1">
    <location>
        <begin position="314"/>
        <end position="416"/>
    </location>
</feature>
<dbReference type="Proteomes" id="UP001140094">
    <property type="component" value="Unassembled WGS sequence"/>
</dbReference>
<feature type="region of interest" description="Disordered" evidence="1">
    <location>
        <begin position="478"/>
        <end position="512"/>
    </location>
</feature>
<accession>A0A9W8HZ91</accession>
<feature type="region of interest" description="Disordered" evidence="1">
    <location>
        <begin position="1"/>
        <end position="146"/>
    </location>
</feature>
<feature type="region of interest" description="Disordered" evidence="1">
    <location>
        <begin position="430"/>
        <end position="450"/>
    </location>
</feature>
<feature type="compositionally biased region" description="Basic and acidic residues" evidence="1">
    <location>
        <begin position="1"/>
        <end position="13"/>
    </location>
</feature>
<dbReference type="AlphaFoldDB" id="A0A9W8HZ91"/>
<comment type="caution">
    <text evidence="3">The sequence shown here is derived from an EMBL/GenBank/DDBJ whole genome shotgun (WGS) entry which is preliminary data.</text>
</comment>
<feature type="compositionally biased region" description="Basic and acidic residues" evidence="1">
    <location>
        <begin position="44"/>
        <end position="56"/>
    </location>
</feature>
<feature type="domain" description="DUF4211" evidence="2">
    <location>
        <begin position="469"/>
        <end position="636"/>
    </location>
</feature>
<evidence type="ECO:0000313" key="3">
    <source>
        <dbReference type="EMBL" id="KAJ2806784.1"/>
    </source>
</evidence>
<feature type="compositionally biased region" description="Polar residues" evidence="1">
    <location>
        <begin position="191"/>
        <end position="201"/>
    </location>
</feature>
<dbReference type="EMBL" id="JANBUO010000160">
    <property type="protein sequence ID" value="KAJ2806784.1"/>
    <property type="molecule type" value="Genomic_DNA"/>
</dbReference>
<feature type="compositionally biased region" description="Polar residues" evidence="1">
    <location>
        <begin position="497"/>
        <end position="511"/>
    </location>
</feature>
<dbReference type="PANTHER" id="PTHR14689">
    <property type="entry name" value="PHORBOL-ESTER_DAG-TYPE DOMAIN-CONTAINING PROTEIN"/>
    <property type="match status" value="1"/>
</dbReference>
<feature type="compositionally biased region" description="Basic and acidic residues" evidence="1">
    <location>
        <begin position="74"/>
        <end position="92"/>
    </location>
</feature>
<evidence type="ECO:0000256" key="1">
    <source>
        <dbReference type="SAM" id="MobiDB-lite"/>
    </source>
</evidence>
<evidence type="ECO:0000259" key="2">
    <source>
        <dbReference type="Pfam" id="PF13926"/>
    </source>
</evidence>
<feature type="compositionally biased region" description="Basic and acidic residues" evidence="1">
    <location>
        <begin position="440"/>
        <end position="450"/>
    </location>
</feature>
<dbReference type="PANTHER" id="PTHR14689:SF0">
    <property type="entry name" value="COILED-COIL DOMAIN-CONTAINING PROTEIN 82"/>
    <property type="match status" value="1"/>
</dbReference>
<protein>
    <recommendedName>
        <fullName evidence="2">DUF4211 domain-containing protein</fullName>
    </recommendedName>
</protein>
<keyword evidence="4" id="KW-1185">Reference proteome</keyword>
<feature type="region of interest" description="Disordered" evidence="1">
    <location>
        <begin position="191"/>
        <end position="229"/>
    </location>
</feature>
<reference evidence="3" key="1">
    <citation type="submission" date="2022-07" db="EMBL/GenBank/DDBJ databases">
        <title>Phylogenomic reconstructions and comparative analyses of Kickxellomycotina fungi.</title>
        <authorList>
            <person name="Reynolds N.K."/>
            <person name="Stajich J.E."/>
            <person name="Barry K."/>
            <person name="Grigoriev I.V."/>
            <person name="Crous P."/>
            <person name="Smith M.E."/>
        </authorList>
    </citation>
    <scope>NUCLEOTIDE SEQUENCE</scope>
    <source>
        <strain evidence="3">NRRL 1565</strain>
    </source>
</reference>
<sequence length="760" mass="85286">MEHEESSVSRDEWSPPEDEIGLKVVQSLRRSGSNVRARGMSAHKRTENLHTHFKDRSPRKRAKTDPIVDVISQQEDRPTASTKEDHDKRDAAKISPKPGDNAALTEQQKDITSMFTDTEGEGDEDDKNQMPSEDIGDAADFGSQEVVIQACADDAATRGVEDQAPYPLEQMDFMDEESAANYRRLLEQSKRAYQNSAAQRITRQEQPKQANSENSIPASSSPESPAAQHIHIQQLAERDDLGTDITTSIDGLPDDPLEDISTTALDKHSQSSHIQPLHRLHRRPYISDSETTNEDMASLDQGTVIEERLRRRPAVSAARNRVEQARRSINQPSYESDSDFETISKGTDKRQIESFLDDTVNENPLLDMPETDSEPERKRSSTVLVIHGSSDEDDDFVSDPDDLPEPHDALRRSAPRQAALDNFWTAFDMRRRPQTKHRNQHPEPLEVSEKASPKLVKGYSQELDDDLADFIVDDEYDESEPAENIDRSSDSIDGANTELTSNHPARPTSGSDRLHSAMVMMPEEFSQLDLPTSFKTYTQYLVHWICNGRHKPELNSENKRYFYLAYIAVTRVIDSLEQSVVASSAWVEDFCNALYRYPDYTSGSIASVPGCEACHFRQNRTATFYVEFFGTPYSRSMLAPPQPGESPIFDKGQESNSIASEVSSVVSVDSDISSQPQHISFNVGRTCKKRSAACHELHHYCYHLLLKIDIALKPLLATAGDSGVIDPDDLVSILDEQGTIDNLFDDFKSMLSRAKSEFVS</sequence>
<evidence type="ECO:0000313" key="4">
    <source>
        <dbReference type="Proteomes" id="UP001140094"/>
    </source>
</evidence>
<name>A0A9W8HZ91_9FUNG</name>
<feature type="compositionally biased region" description="Polar residues" evidence="1">
    <location>
        <begin position="104"/>
        <end position="115"/>
    </location>
</feature>
<organism evidence="3 4">
    <name type="scientific">Coemansia guatemalensis</name>
    <dbReference type="NCBI Taxonomy" id="2761395"/>
    <lineage>
        <taxon>Eukaryota</taxon>
        <taxon>Fungi</taxon>
        <taxon>Fungi incertae sedis</taxon>
        <taxon>Zoopagomycota</taxon>
        <taxon>Kickxellomycotina</taxon>
        <taxon>Kickxellomycetes</taxon>
        <taxon>Kickxellales</taxon>
        <taxon>Kickxellaceae</taxon>
        <taxon>Coemansia</taxon>
    </lineage>
</organism>
<proteinExistence type="predicted"/>
<feature type="compositionally biased region" description="Low complexity" evidence="1">
    <location>
        <begin position="210"/>
        <end position="227"/>
    </location>
</feature>
<dbReference type="GO" id="GO:0005634">
    <property type="term" value="C:nucleus"/>
    <property type="evidence" value="ECO:0007669"/>
    <property type="project" value="TreeGrafter"/>
</dbReference>
<dbReference type="OrthoDB" id="21499at2759"/>
<dbReference type="Pfam" id="PF13926">
    <property type="entry name" value="DUF4211"/>
    <property type="match status" value="1"/>
</dbReference>
<gene>
    <name evidence="3" type="ORF">H4R20_001556</name>
</gene>
<feature type="region of interest" description="Disordered" evidence="1">
    <location>
        <begin position="244"/>
        <end position="281"/>
    </location>
</feature>